<evidence type="ECO:0000256" key="1">
    <source>
        <dbReference type="ARBA" id="ARBA00008467"/>
    </source>
</evidence>
<dbReference type="PANTHER" id="PTHR11712">
    <property type="entry name" value="POLYKETIDE SYNTHASE-RELATED"/>
    <property type="match status" value="1"/>
</dbReference>
<dbReference type="eggNOG" id="COG0304">
    <property type="taxonomic scope" value="Bacteria"/>
</dbReference>
<dbReference type="Pfam" id="PF00109">
    <property type="entry name" value="ketoacyl-synt"/>
    <property type="match status" value="1"/>
</dbReference>
<dbReference type="SUPFAM" id="SSF53901">
    <property type="entry name" value="Thiolase-like"/>
    <property type="match status" value="2"/>
</dbReference>
<dbReference type="EMBL" id="LT607409">
    <property type="protein sequence ID" value="SCF14582.1"/>
    <property type="molecule type" value="Genomic_DNA"/>
</dbReference>
<gene>
    <name evidence="7" type="ORF">GA0070612_4183</name>
</gene>
<feature type="compositionally biased region" description="Low complexity" evidence="5">
    <location>
        <begin position="9"/>
        <end position="22"/>
    </location>
</feature>
<organism evidence="7 8">
    <name type="scientific">Micromonospora chokoriensis</name>
    <dbReference type="NCBI Taxonomy" id="356851"/>
    <lineage>
        <taxon>Bacteria</taxon>
        <taxon>Bacillati</taxon>
        <taxon>Actinomycetota</taxon>
        <taxon>Actinomycetes</taxon>
        <taxon>Micromonosporales</taxon>
        <taxon>Micromonosporaceae</taxon>
        <taxon>Micromonospora</taxon>
    </lineage>
</organism>
<dbReference type="InterPro" id="IPR000794">
    <property type="entry name" value="Beta-ketoacyl_synthase"/>
</dbReference>
<dbReference type="Proteomes" id="UP000198224">
    <property type="component" value="Chromosome I"/>
</dbReference>
<evidence type="ECO:0000313" key="8">
    <source>
        <dbReference type="Proteomes" id="UP000198224"/>
    </source>
</evidence>
<keyword evidence="8" id="KW-1185">Reference proteome</keyword>
<evidence type="ECO:0000313" key="7">
    <source>
        <dbReference type="EMBL" id="SCF14582.1"/>
    </source>
</evidence>
<accession>A0A1C4Y1K3</accession>
<protein>
    <submittedName>
        <fullName evidence="7">Minimal PKS chain-length factor (CLF/KS beta)</fullName>
    </submittedName>
</protein>
<dbReference type="PANTHER" id="PTHR11712:SF322">
    <property type="entry name" value="POLYKETIDE BETA-KETOACYL SYNTHASE 2-RELATED"/>
    <property type="match status" value="1"/>
</dbReference>
<evidence type="ECO:0000256" key="3">
    <source>
        <dbReference type="ARBA" id="ARBA00023315"/>
    </source>
</evidence>
<feature type="region of interest" description="Disordered" evidence="5">
    <location>
        <begin position="1"/>
        <end position="40"/>
    </location>
</feature>
<dbReference type="InterPro" id="IPR016039">
    <property type="entry name" value="Thiolase-like"/>
</dbReference>
<evidence type="ECO:0000259" key="6">
    <source>
        <dbReference type="PROSITE" id="PS52004"/>
    </source>
</evidence>
<dbReference type="Gene3D" id="3.40.47.10">
    <property type="match status" value="2"/>
</dbReference>
<dbReference type="Pfam" id="PF02801">
    <property type="entry name" value="Ketoacyl-synt_C"/>
    <property type="match status" value="1"/>
</dbReference>
<name>A0A1C4Y1K3_9ACTN</name>
<dbReference type="InterPro" id="IPR020841">
    <property type="entry name" value="PKS_Beta-ketoAc_synthase_dom"/>
</dbReference>
<dbReference type="GO" id="GO:0004315">
    <property type="term" value="F:3-oxoacyl-[acyl-carrier-protein] synthase activity"/>
    <property type="evidence" value="ECO:0007669"/>
    <property type="project" value="TreeGrafter"/>
</dbReference>
<dbReference type="PROSITE" id="PS52004">
    <property type="entry name" value="KS3_2"/>
    <property type="match status" value="1"/>
</dbReference>
<evidence type="ECO:0000256" key="5">
    <source>
        <dbReference type="SAM" id="MobiDB-lite"/>
    </source>
</evidence>
<dbReference type="InterPro" id="IPR014030">
    <property type="entry name" value="Ketoacyl_synth_N"/>
</dbReference>
<keyword evidence="3" id="KW-0012">Acyltransferase</keyword>
<reference evidence="8" key="1">
    <citation type="submission" date="2016-06" db="EMBL/GenBank/DDBJ databases">
        <authorList>
            <person name="Varghese N."/>
            <person name="Submissions Spin"/>
        </authorList>
    </citation>
    <scope>NUCLEOTIDE SEQUENCE [LARGE SCALE GENOMIC DNA]</scope>
    <source>
        <strain evidence="8">DSM 45160</strain>
    </source>
</reference>
<dbReference type="AlphaFoldDB" id="A0A1C4Y1K3"/>
<dbReference type="GO" id="GO:0006633">
    <property type="term" value="P:fatty acid biosynthetic process"/>
    <property type="evidence" value="ECO:0007669"/>
    <property type="project" value="TreeGrafter"/>
</dbReference>
<evidence type="ECO:0000256" key="4">
    <source>
        <dbReference type="RuleBase" id="RU003694"/>
    </source>
</evidence>
<proteinExistence type="inferred from homology"/>
<feature type="domain" description="Ketosynthase family 3 (KS3)" evidence="6">
    <location>
        <begin position="40"/>
        <end position="444"/>
    </location>
</feature>
<dbReference type="InterPro" id="IPR014031">
    <property type="entry name" value="Ketoacyl_synth_C"/>
</dbReference>
<dbReference type="SMART" id="SM00825">
    <property type="entry name" value="PKS_KS"/>
    <property type="match status" value="1"/>
</dbReference>
<sequence length="453" mass="46742">MSAEEHGGARAAGPDGGARAAGPGEGVGAPRQRDGVSAPPARAVVTGIGVVAPSGIGADAHWRTVLAGTRRTGPITLFDPSGYPTRNGGEVPGFTPESYADSRQLVQTDRWTHLGFAATRLALADAGLPERAPDPYGYAVTLASSSGGNLFGQRELQRLWGGTSHTVGAYQSIAWFYAASVGQLSIHHQFKGPSGVLVAESAGGLDSLAHAARAVRRGTPVVIAGATECPLSPYALACQLRSGLLSEVTDPERAYLPFDASASGYLPAEGGAVFVVEELGHALARGARVYGEVSGWGSTHDAAHTTADSAGDPVQYARAMRLALDRAGVAADGIDVVLPDALGVPRYDRSEAEALRAVFGDRPPPVTTQKPLTGRAYQGGSALDVATALLAFAHDTLPASAGPDEVADGCELDFLREHRRPRNRLALVCARGFDGFNSALVLRGAAPTKGETS</sequence>
<keyword evidence="2 4" id="KW-0808">Transferase</keyword>
<evidence type="ECO:0000256" key="2">
    <source>
        <dbReference type="ARBA" id="ARBA00022679"/>
    </source>
</evidence>
<comment type="similarity">
    <text evidence="1 4">Belongs to the thiolase-like superfamily. Beta-ketoacyl-ACP synthases family.</text>
</comment>